<protein>
    <submittedName>
        <fullName evidence="4">Phenylacetic acid degradation operon negative regulatory protein</fullName>
    </submittedName>
</protein>
<evidence type="ECO:0000259" key="1">
    <source>
        <dbReference type="Pfam" id="PF07848"/>
    </source>
</evidence>
<accession>A0ABU0PMN7</accession>
<sequence length="309" mass="34174">MNSYDLPAAGSVPPGSMISFPRPSKGGATQHLVLTMLGDYWQQEASWLPSRLIIALGAHLGITASAASTALSRLAGRGVLEQSSAGRSSRYRLTEAARVRLEIGFRQVSEFGSESRQWDGMWTVVGFSIPESARETRELLRSRLKWLGFSPLYGALWVCPWDRTEAVDEACAAYGVANYVVFRSRTSSLLGREPIEAWALDEMREQYHPFIETYSRSIPGSPDRALSPAEAFRLRTEIMDSWRAFPWNDPGLPRELLPADFPLLTARKLFVSAYNSLVDPALEHVREVIRSEAPEAAGSPSALRVSEGA</sequence>
<dbReference type="Pfam" id="PF20803">
    <property type="entry name" value="PaaX_M"/>
    <property type="match status" value="1"/>
</dbReference>
<keyword evidence="5" id="KW-1185">Reference proteome</keyword>
<comment type="caution">
    <text evidence="4">The sequence shown here is derived from an EMBL/GenBank/DDBJ whole genome shotgun (WGS) entry which is preliminary data.</text>
</comment>
<dbReference type="Pfam" id="PF07848">
    <property type="entry name" value="PaaX"/>
    <property type="match status" value="1"/>
</dbReference>
<evidence type="ECO:0000259" key="3">
    <source>
        <dbReference type="Pfam" id="PF20803"/>
    </source>
</evidence>
<dbReference type="Pfam" id="PF08223">
    <property type="entry name" value="PaaX_C"/>
    <property type="match status" value="1"/>
</dbReference>
<dbReference type="InterPro" id="IPR013225">
    <property type="entry name" value="PaaX_C"/>
</dbReference>
<dbReference type="PANTHER" id="PTHR30319">
    <property type="entry name" value="PHENYLACETIC ACID REGULATOR-RELATED TRANSCRIPTIONAL REPRESSOR"/>
    <property type="match status" value="1"/>
</dbReference>
<dbReference type="PIRSF" id="PIRSF020623">
    <property type="entry name" value="PaaX"/>
    <property type="match status" value="1"/>
</dbReference>
<dbReference type="InterPro" id="IPR036390">
    <property type="entry name" value="WH_DNA-bd_sf"/>
</dbReference>
<dbReference type="CDD" id="cd00090">
    <property type="entry name" value="HTH_ARSR"/>
    <property type="match status" value="1"/>
</dbReference>
<organism evidence="4 5">
    <name type="scientific">Pseudarthrobacter siccitolerans</name>
    <dbReference type="NCBI Taxonomy" id="861266"/>
    <lineage>
        <taxon>Bacteria</taxon>
        <taxon>Bacillati</taxon>
        <taxon>Actinomycetota</taxon>
        <taxon>Actinomycetes</taxon>
        <taxon>Micrococcales</taxon>
        <taxon>Micrococcaceae</taxon>
        <taxon>Pseudarthrobacter</taxon>
    </lineage>
</organism>
<dbReference type="InterPro" id="IPR012906">
    <property type="entry name" value="PaaX-like_N"/>
</dbReference>
<dbReference type="InterPro" id="IPR036388">
    <property type="entry name" value="WH-like_DNA-bd_sf"/>
</dbReference>
<evidence type="ECO:0000313" key="5">
    <source>
        <dbReference type="Proteomes" id="UP001236806"/>
    </source>
</evidence>
<gene>
    <name evidence="4" type="ORF">QFZ36_002780</name>
</gene>
<evidence type="ECO:0000259" key="2">
    <source>
        <dbReference type="Pfam" id="PF08223"/>
    </source>
</evidence>
<reference evidence="4 5" key="1">
    <citation type="submission" date="2023-07" db="EMBL/GenBank/DDBJ databases">
        <title>Comparative genomics of wheat-associated soil bacteria to identify genetic determinants of phenazine resistance.</title>
        <authorList>
            <person name="Mouncey N."/>
        </authorList>
    </citation>
    <scope>NUCLEOTIDE SEQUENCE [LARGE SCALE GENOMIC DNA]</scope>
    <source>
        <strain evidence="4 5">W1I3</strain>
    </source>
</reference>
<dbReference type="Gene3D" id="1.10.10.10">
    <property type="entry name" value="Winged helix-like DNA-binding domain superfamily/Winged helix DNA-binding domain"/>
    <property type="match status" value="1"/>
</dbReference>
<dbReference type="PANTHER" id="PTHR30319:SF1">
    <property type="entry name" value="TRANSCRIPTIONAL REPRESSOR PAAX"/>
    <property type="match status" value="1"/>
</dbReference>
<dbReference type="Gene3D" id="1.20.58.1460">
    <property type="match status" value="1"/>
</dbReference>
<dbReference type="InterPro" id="IPR048846">
    <property type="entry name" value="PaaX-like_central"/>
</dbReference>
<dbReference type="Gene3D" id="3.30.70.2650">
    <property type="match status" value="1"/>
</dbReference>
<dbReference type="InterPro" id="IPR011991">
    <property type="entry name" value="ArsR-like_HTH"/>
</dbReference>
<feature type="domain" description="Transcriptional repressor PaaX-like central Cas2-like" evidence="3">
    <location>
        <begin position="116"/>
        <end position="184"/>
    </location>
</feature>
<feature type="domain" description="Transcriptional repressor PaaX-like N-terminal" evidence="1">
    <location>
        <begin position="29"/>
        <end position="96"/>
    </location>
</feature>
<dbReference type="SUPFAM" id="SSF46785">
    <property type="entry name" value="Winged helix' DNA-binding domain"/>
    <property type="match status" value="1"/>
</dbReference>
<dbReference type="EMBL" id="JAUSXB010000001">
    <property type="protein sequence ID" value="MDQ0675219.1"/>
    <property type="molecule type" value="Genomic_DNA"/>
</dbReference>
<name>A0ABU0PMN7_9MICC</name>
<evidence type="ECO:0000313" key="4">
    <source>
        <dbReference type="EMBL" id="MDQ0675219.1"/>
    </source>
</evidence>
<proteinExistence type="predicted"/>
<dbReference type="RefSeq" id="WP_306637398.1">
    <property type="nucleotide sequence ID" value="NZ_JAUSXB010000001.1"/>
</dbReference>
<dbReference type="InterPro" id="IPR011965">
    <property type="entry name" value="PaaX_trns_reg"/>
</dbReference>
<feature type="domain" description="Transcriptional repressor PaaX-like C-terminal" evidence="2">
    <location>
        <begin position="198"/>
        <end position="286"/>
    </location>
</feature>
<dbReference type="Proteomes" id="UP001236806">
    <property type="component" value="Unassembled WGS sequence"/>
</dbReference>